<dbReference type="InterPro" id="IPR012349">
    <property type="entry name" value="Split_barrel_FMN-bd"/>
</dbReference>
<evidence type="ECO:0000313" key="4">
    <source>
        <dbReference type="RefSeq" id="XP_013384985.1"/>
    </source>
</evidence>
<dbReference type="InParanoid" id="A0A1S3HG02"/>
<keyword evidence="3" id="KW-1185">Reference proteome</keyword>
<reference evidence="4" key="1">
    <citation type="submission" date="2025-08" db="UniProtKB">
        <authorList>
            <consortium name="RefSeq"/>
        </authorList>
    </citation>
    <scope>IDENTIFICATION</scope>
    <source>
        <tissue evidence="4">Gonads</tissue>
    </source>
</reference>
<dbReference type="SMART" id="SM00903">
    <property type="entry name" value="Flavin_Reduct"/>
    <property type="match status" value="1"/>
</dbReference>
<accession>A0A1S3HG02</accession>
<dbReference type="InterPro" id="IPR002563">
    <property type="entry name" value="Flavin_Rdtase-like_dom"/>
</dbReference>
<organism evidence="3 4">
    <name type="scientific">Lingula anatina</name>
    <name type="common">Brachiopod</name>
    <name type="synonym">Lingula unguis</name>
    <dbReference type="NCBI Taxonomy" id="7574"/>
    <lineage>
        <taxon>Eukaryota</taxon>
        <taxon>Metazoa</taxon>
        <taxon>Spiralia</taxon>
        <taxon>Lophotrochozoa</taxon>
        <taxon>Brachiopoda</taxon>
        <taxon>Linguliformea</taxon>
        <taxon>Lingulata</taxon>
        <taxon>Lingulida</taxon>
        <taxon>Linguloidea</taxon>
        <taxon>Lingulidae</taxon>
        <taxon>Lingula</taxon>
    </lineage>
</organism>
<dbReference type="GeneID" id="106154958"/>
<proteinExistence type="predicted"/>
<dbReference type="Pfam" id="PF01613">
    <property type="entry name" value="Flavin_Reduct"/>
    <property type="match status" value="1"/>
</dbReference>
<feature type="domain" description="Flavin reductase like" evidence="2">
    <location>
        <begin position="61"/>
        <end position="214"/>
    </location>
</feature>
<dbReference type="SUPFAM" id="SSF50475">
    <property type="entry name" value="FMN-binding split barrel"/>
    <property type="match status" value="1"/>
</dbReference>
<dbReference type="STRING" id="7574.A0A1S3HG02"/>
<dbReference type="KEGG" id="lak:106154958"/>
<dbReference type="GO" id="GO:0010181">
    <property type="term" value="F:FMN binding"/>
    <property type="evidence" value="ECO:0007669"/>
    <property type="project" value="InterPro"/>
</dbReference>
<dbReference type="Gene3D" id="2.30.110.10">
    <property type="entry name" value="Electron Transport, Fmn-binding Protein, Chain A"/>
    <property type="match status" value="1"/>
</dbReference>
<name>A0A1S3HG02_LINAN</name>
<gene>
    <name evidence="4" type="primary">LOC106154958</name>
</gene>
<evidence type="ECO:0000313" key="3">
    <source>
        <dbReference type="Proteomes" id="UP000085678"/>
    </source>
</evidence>
<dbReference type="OrthoDB" id="2015405at2759"/>
<dbReference type="AlphaFoldDB" id="A0A1S3HG02"/>
<sequence>MRRLGRVTGWFLNVTGAENGSCGLMRSNLRCRMCSTVQVKEVVKNATRDTSKEGDKLRSVMRLVPQPVVVVTTAAYDDKSHSWTKRGLTCSSFTSTSLEPPIVSVCVNNPSRFHNTLLQSNYFAVNVLAKNQIKLSVHFSTPAKDGVDQFGTVIHESGIKGTPLINGALAILQCKLHSVHQIGDHNVFYGELLETSTSAEIGEPMLYYRRKYRTIGDEVFMHAFEDKTLPFEDWTHEAHLRMAWNYIREWGKEEAIPLIKKGIKEYNERHKHLISRGYHETITMFYINMISHAMEQSRGTETTFEDFIHQHQYLTDKNLLFEYYSEQLLYTEDAAQRFKIPDKCRLPT</sequence>
<keyword evidence="1" id="KW-0560">Oxidoreductase</keyword>
<evidence type="ECO:0000259" key="2">
    <source>
        <dbReference type="SMART" id="SM00903"/>
    </source>
</evidence>
<dbReference type="Proteomes" id="UP000085678">
    <property type="component" value="Unplaced"/>
</dbReference>
<evidence type="ECO:0000256" key="1">
    <source>
        <dbReference type="ARBA" id="ARBA00023002"/>
    </source>
</evidence>
<dbReference type="GO" id="GO:0042602">
    <property type="term" value="F:riboflavin reductase (NADPH) activity"/>
    <property type="evidence" value="ECO:0007669"/>
    <property type="project" value="TreeGrafter"/>
</dbReference>
<dbReference type="PANTHER" id="PTHR30466">
    <property type="entry name" value="FLAVIN REDUCTASE"/>
    <property type="match status" value="1"/>
</dbReference>
<dbReference type="RefSeq" id="XP_013384985.1">
    <property type="nucleotide sequence ID" value="XM_013529531.1"/>
</dbReference>
<dbReference type="InterPro" id="IPR050268">
    <property type="entry name" value="NADH-dep_flavin_reductase"/>
</dbReference>
<protein>
    <submittedName>
        <fullName evidence="4">Uncharacterized protein LOC106154958</fullName>
    </submittedName>
</protein>
<dbReference type="PANTHER" id="PTHR30466:SF1">
    <property type="entry name" value="FMN REDUCTASE (NADH) RUTF"/>
    <property type="match status" value="1"/>
</dbReference>